<evidence type="ECO:0000256" key="5">
    <source>
        <dbReference type="ARBA" id="ARBA00023274"/>
    </source>
</evidence>
<dbReference type="GO" id="GO:0003735">
    <property type="term" value="F:structural constituent of ribosome"/>
    <property type="evidence" value="ECO:0007669"/>
    <property type="project" value="InterPro"/>
</dbReference>
<keyword evidence="3 9" id="KW-0689">Ribosomal protein</keyword>
<comment type="subcellular location">
    <subcellularLocation>
        <location evidence="1">Mitochondrion</location>
    </subcellularLocation>
</comment>
<dbReference type="Gene3D" id="6.10.330.20">
    <property type="match status" value="1"/>
</dbReference>
<name>A0A1J9RXX1_9PEZI</name>
<evidence type="ECO:0000256" key="3">
    <source>
        <dbReference type="ARBA" id="ARBA00022980"/>
    </source>
</evidence>
<comment type="caution">
    <text evidence="9">The sequence shown here is derived from an EMBL/GenBank/DDBJ whole genome shotgun (WGS) entry which is preliminary data.</text>
</comment>
<accession>A0A1J9RXX1</accession>
<dbReference type="PANTHER" id="PTHR21183:SF18">
    <property type="entry name" value="LARGE RIBOSOMAL SUBUNIT PROTEIN UL29M"/>
    <property type="match status" value="1"/>
</dbReference>
<gene>
    <name evidence="9" type="ORF">BKCO1_7000189</name>
</gene>
<dbReference type="InterPro" id="IPR038340">
    <property type="entry name" value="MRP-L47_sf"/>
</dbReference>
<dbReference type="PANTHER" id="PTHR21183">
    <property type="entry name" value="RIBOSOMAL PROTEIN L47, MITOCHONDRIAL-RELATED"/>
    <property type="match status" value="1"/>
</dbReference>
<protein>
    <recommendedName>
        <fullName evidence="6">Large ribosomal subunit protein uL29m</fullName>
    </recommendedName>
    <alternativeName>
        <fullName evidence="7">54S ribosomal protein L4, mitochondrial</fullName>
    </alternativeName>
</protein>
<evidence type="ECO:0000256" key="2">
    <source>
        <dbReference type="ARBA" id="ARBA00009254"/>
    </source>
</evidence>
<dbReference type="GO" id="GO:0032543">
    <property type="term" value="P:mitochondrial translation"/>
    <property type="evidence" value="ECO:0007669"/>
    <property type="project" value="TreeGrafter"/>
</dbReference>
<comment type="similarity">
    <text evidence="2">Belongs to the universal ribosomal protein uL29 family.</text>
</comment>
<evidence type="ECO:0000313" key="10">
    <source>
        <dbReference type="Proteomes" id="UP000183809"/>
    </source>
</evidence>
<dbReference type="OrthoDB" id="270763at2759"/>
<dbReference type="GO" id="GO:0005762">
    <property type="term" value="C:mitochondrial large ribosomal subunit"/>
    <property type="evidence" value="ECO:0007669"/>
    <property type="project" value="TreeGrafter"/>
</dbReference>
<feature type="region of interest" description="Disordered" evidence="8">
    <location>
        <begin position="200"/>
        <end position="257"/>
    </location>
</feature>
<dbReference type="EMBL" id="MNUE01000007">
    <property type="protein sequence ID" value="OJD37499.1"/>
    <property type="molecule type" value="Genomic_DNA"/>
</dbReference>
<dbReference type="AlphaFoldDB" id="A0A1J9RXX1"/>
<dbReference type="Proteomes" id="UP000183809">
    <property type="component" value="Unassembled WGS sequence"/>
</dbReference>
<feature type="compositionally biased region" description="Acidic residues" evidence="8">
    <location>
        <begin position="218"/>
        <end position="229"/>
    </location>
</feature>
<proteinExistence type="inferred from homology"/>
<evidence type="ECO:0000256" key="7">
    <source>
        <dbReference type="ARBA" id="ARBA00035399"/>
    </source>
</evidence>
<dbReference type="Pfam" id="PF06984">
    <property type="entry name" value="MRP-L47"/>
    <property type="match status" value="1"/>
</dbReference>
<evidence type="ECO:0000256" key="1">
    <source>
        <dbReference type="ARBA" id="ARBA00004173"/>
    </source>
</evidence>
<evidence type="ECO:0000256" key="4">
    <source>
        <dbReference type="ARBA" id="ARBA00023128"/>
    </source>
</evidence>
<evidence type="ECO:0000313" key="9">
    <source>
        <dbReference type="EMBL" id="OJD37499.1"/>
    </source>
</evidence>
<keyword evidence="4" id="KW-0496">Mitochondrion</keyword>
<organism evidence="9 10">
    <name type="scientific">Diplodia corticola</name>
    <dbReference type="NCBI Taxonomy" id="236234"/>
    <lineage>
        <taxon>Eukaryota</taxon>
        <taxon>Fungi</taxon>
        <taxon>Dikarya</taxon>
        <taxon>Ascomycota</taxon>
        <taxon>Pezizomycotina</taxon>
        <taxon>Dothideomycetes</taxon>
        <taxon>Dothideomycetes incertae sedis</taxon>
        <taxon>Botryosphaeriales</taxon>
        <taxon>Botryosphaeriaceae</taxon>
        <taxon>Diplodia</taxon>
    </lineage>
</organism>
<evidence type="ECO:0000256" key="8">
    <source>
        <dbReference type="SAM" id="MobiDB-lite"/>
    </source>
</evidence>
<keyword evidence="10" id="KW-1185">Reference proteome</keyword>
<reference evidence="9 10" key="1">
    <citation type="submission" date="2016-10" db="EMBL/GenBank/DDBJ databases">
        <title>Proteomics and genomics reveal pathogen-plant mechanisms compatible with a hemibiotrophic lifestyle of Diplodia corticola.</title>
        <authorList>
            <person name="Fernandes I."/>
            <person name="De Jonge R."/>
            <person name="Van De Peer Y."/>
            <person name="Devreese B."/>
            <person name="Alves A."/>
            <person name="Esteves A.C."/>
        </authorList>
    </citation>
    <scope>NUCLEOTIDE SEQUENCE [LARGE SCALE GENOMIC DNA]</scope>
    <source>
        <strain evidence="9 10">CBS 112549</strain>
    </source>
</reference>
<dbReference type="InterPro" id="IPR010729">
    <property type="entry name" value="Ribosomal_uL29_mit"/>
</dbReference>
<keyword evidence="5" id="KW-0687">Ribonucleoprotein</keyword>
<dbReference type="GeneID" id="31018900"/>
<dbReference type="STRING" id="236234.A0A1J9RXX1"/>
<sequence>MNVRSVARISLHARPAAEPFLPSLAASNTSVSQLSLIQRRCVHRGDRNKNRGVSALRRTGLRPRQTLSVSKDQLPVPVLNPDRRSRVHVDIDHGLWQFFNGDRKLLSTPEEDAGHGRAWTVQELRQKSWEDLHRLWWVCVKDRNRLATEGFERKRINAGYGEYEAEARDKEVKLTMRAIKHTLTERWYAWENAREVAASDEEVNLSGRGPAYSPAVEDAFESEIEEADAEKETKDAKGNTARKQRQGGAGSRAQTEA</sequence>
<dbReference type="RefSeq" id="XP_020133638.1">
    <property type="nucleotide sequence ID" value="XM_020278639.1"/>
</dbReference>
<evidence type="ECO:0000256" key="6">
    <source>
        <dbReference type="ARBA" id="ARBA00035289"/>
    </source>
</evidence>